<reference evidence="2" key="1">
    <citation type="submission" date="2023-03" db="UniProtKB">
        <authorList>
            <consortium name="WormBaseParasite"/>
        </authorList>
    </citation>
    <scope>IDENTIFICATION</scope>
</reference>
<evidence type="ECO:0000313" key="1">
    <source>
        <dbReference type="Proteomes" id="UP000036681"/>
    </source>
</evidence>
<proteinExistence type="predicted"/>
<protein>
    <submittedName>
        <fullName evidence="2">Uncharacterized protein</fullName>
    </submittedName>
</protein>
<accession>A0A9J2PYR4</accession>
<organism evidence="1 2">
    <name type="scientific">Ascaris lumbricoides</name>
    <name type="common">Giant roundworm</name>
    <dbReference type="NCBI Taxonomy" id="6252"/>
    <lineage>
        <taxon>Eukaryota</taxon>
        <taxon>Metazoa</taxon>
        <taxon>Ecdysozoa</taxon>
        <taxon>Nematoda</taxon>
        <taxon>Chromadorea</taxon>
        <taxon>Rhabditida</taxon>
        <taxon>Spirurina</taxon>
        <taxon>Ascaridomorpha</taxon>
        <taxon>Ascaridoidea</taxon>
        <taxon>Ascarididae</taxon>
        <taxon>Ascaris</taxon>
    </lineage>
</organism>
<dbReference type="WBParaSite" id="ALUE_0001532601-mRNA-1">
    <property type="protein sequence ID" value="ALUE_0001532601-mRNA-1"/>
    <property type="gene ID" value="ALUE_0001532601"/>
</dbReference>
<dbReference type="AlphaFoldDB" id="A0A9J2PYR4"/>
<evidence type="ECO:0000313" key="2">
    <source>
        <dbReference type="WBParaSite" id="ALUE_0001532601-mRNA-1"/>
    </source>
</evidence>
<sequence>MKNFPRLLLSLNVGKRSASVRGGREIARISCTGFMFANSCHNH</sequence>
<dbReference type="Proteomes" id="UP000036681">
    <property type="component" value="Unplaced"/>
</dbReference>
<keyword evidence="1" id="KW-1185">Reference proteome</keyword>
<name>A0A9J2PYR4_ASCLU</name>